<dbReference type="CDD" id="cd15848">
    <property type="entry name" value="SNARE_syntaxin1-like"/>
    <property type="match status" value="1"/>
</dbReference>
<dbReference type="Gene3D" id="1.20.5.110">
    <property type="match status" value="1"/>
</dbReference>
<dbReference type="PROSITE" id="PS50192">
    <property type="entry name" value="T_SNARE"/>
    <property type="match status" value="1"/>
</dbReference>
<organism evidence="9 10">
    <name type="scientific">Xylocopa violacea</name>
    <name type="common">Violet carpenter bee</name>
    <name type="synonym">Apis violacea</name>
    <dbReference type="NCBI Taxonomy" id="135666"/>
    <lineage>
        <taxon>Eukaryota</taxon>
        <taxon>Metazoa</taxon>
        <taxon>Ecdysozoa</taxon>
        <taxon>Arthropoda</taxon>
        <taxon>Hexapoda</taxon>
        <taxon>Insecta</taxon>
        <taxon>Pterygota</taxon>
        <taxon>Neoptera</taxon>
        <taxon>Endopterygota</taxon>
        <taxon>Hymenoptera</taxon>
        <taxon>Apocrita</taxon>
        <taxon>Aculeata</taxon>
        <taxon>Apoidea</taxon>
        <taxon>Anthophila</taxon>
        <taxon>Apidae</taxon>
        <taxon>Xylocopa</taxon>
        <taxon>Xylocopa</taxon>
    </lineage>
</organism>
<name>A0ABP1P515_XYLVO</name>
<evidence type="ECO:0000256" key="1">
    <source>
        <dbReference type="ARBA" id="ARBA00004211"/>
    </source>
</evidence>
<keyword evidence="5 7" id="KW-1133">Transmembrane helix</keyword>
<keyword evidence="4" id="KW-0532">Neurotransmitter transport</keyword>
<feature type="domain" description="T-SNARE coiled-coil homology" evidence="8">
    <location>
        <begin position="172"/>
        <end position="234"/>
    </location>
</feature>
<gene>
    <name evidence="9" type="ORF">XYLVIOL_LOCUS8475</name>
</gene>
<evidence type="ECO:0000313" key="9">
    <source>
        <dbReference type="EMBL" id="CAL7947717.1"/>
    </source>
</evidence>
<dbReference type="SMART" id="SM00397">
    <property type="entry name" value="t_SNARE"/>
    <property type="match status" value="1"/>
</dbReference>
<evidence type="ECO:0000256" key="6">
    <source>
        <dbReference type="ARBA" id="ARBA00023136"/>
    </source>
</evidence>
<dbReference type="SMART" id="SM00503">
    <property type="entry name" value="SynN"/>
    <property type="match status" value="1"/>
</dbReference>
<dbReference type="Pfam" id="PF00804">
    <property type="entry name" value="Syntaxin"/>
    <property type="match status" value="1"/>
</dbReference>
<keyword evidence="10" id="KW-1185">Reference proteome</keyword>
<protein>
    <recommendedName>
        <fullName evidence="8">t-SNARE coiled-coil homology domain-containing protein</fullName>
    </recommendedName>
</protein>
<dbReference type="SUPFAM" id="SSF47661">
    <property type="entry name" value="t-snare proteins"/>
    <property type="match status" value="1"/>
</dbReference>
<dbReference type="InterPro" id="IPR006011">
    <property type="entry name" value="Syntaxin_N"/>
</dbReference>
<dbReference type="EMBL" id="CAXAJV020001296">
    <property type="protein sequence ID" value="CAL7947717.1"/>
    <property type="molecule type" value="Genomic_DNA"/>
</dbReference>
<sequence>MSQNKKLTEVLNEVEEIRNLIQLVAENIAIVRDIHNNVLSYTNKGLQKEMDSRTHTISQTSFRIQRKLREMGKDIAPIDDLTLTSVREGPIHMRIKALQYTTMINLFTEIMEEYNVTMFRYREKCRLLLHQQKLLIRKHITSEELEKLLDAPENNLFVDNILEDSRIAKQQLMDIQSRHNDILKLEKSIEEIRDMFTEMAFLIEKQGERLNSVEYFAGKTVGNVDYGRTDLEKAERKSRRYRKTKIKLAIIISIIIIFLLMVIIFSYE</sequence>
<evidence type="ECO:0000256" key="3">
    <source>
        <dbReference type="ARBA" id="ARBA00022692"/>
    </source>
</evidence>
<evidence type="ECO:0000256" key="7">
    <source>
        <dbReference type="SAM" id="Phobius"/>
    </source>
</evidence>
<keyword evidence="6 7" id="KW-0472">Membrane</keyword>
<evidence type="ECO:0000256" key="5">
    <source>
        <dbReference type="ARBA" id="ARBA00022989"/>
    </source>
</evidence>
<dbReference type="InterPro" id="IPR000727">
    <property type="entry name" value="T_SNARE_dom"/>
</dbReference>
<dbReference type="Gene3D" id="1.20.58.70">
    <property type="match status" value="1"/>
</dbReference>
<comment type="similarity">
    <text evidence="2">Belongs to the syntaxin family.</text>
</comment>
<proteinExistence type="inferred from homology"/>
<evidence type="ECO:0000259" key="8">
    <source>
        <dbReference type="PROSITE" id="PS50192"/>
    </source>
</evidence>
<evidence type="ECO:0000256" key="4">
    <source>
        <dbReference type="ARBA" id="ARBA00022775"/>
    </source>
</evidence>
<comment type="subcellular location">
    <subcellularLocation>
        <location evidence="1">Membrane</location>
        <topology evidence="1">Single-pass type IV membrane protein</topology>
    </subcellularLocation>
</comment>
<comment type="caution">
    <text evidence="9">The sequence shown here is derived from an EMBL/GenBank/DDBJ whole genome shotgun (WGS) entry which is preliminary data.</text>
</comment>
<evidence type="ECO:0000313" key="10">
    <source>
        <dbReference type="Proteomes" id="UP001642520"/>
    </source>
</evidence>
<keyword evidence="4" id="KW-0813">Transport</keyword>
<dbReference type="PANTHER" id="PTHR19957:SF307">
    <property type="entry name" value="PROTEIN SSO1-RELATED"/>
    <property type="match status" value="1"/>
</dbReference>
<dbReference type="InterPro" id="IPR010989">
    <property type="entry name" value="SNARE"/>
</dbReference>
<feature type="transmembrane region" description="Helical" evidence="7">
    <location>
        <begin position="246"/>
        <end position="267"/>
    </location>
</feature>
<dbReference type="PANTHER" id="PTHR19957">
    <property type="entry name" value="SYNTAXIN"/>
    <property type="match status" value="1"/>
</dbReference>
<accession>A0ABP1P515</accession>
<evidence type="ECO:0000256" key="2">
    <source>
        <dbReference type="ARBA" id="ARBA00009063"/>
    </source>
</evidence>
<dbReference type="Pfam" id="PF05739">
    <property type="entry name" value="SNARE"/>
    <property type="match status" value="1"/>
</dbReference>
<dbReference type="Proteomes" id="UP001642520">
    <property type="component" value="Unassembled WGS sequence"/>
</dbReference>
<reference evidence="9 10" key="1">
    <citation type="submission" date="2024-08" db="EMBL/GenBank/DDBJ databases">
        <authorList>
            <person name="Will J Nash"/>
            <person name="Angela Man"/>
            <person name="Seanna McTaggart"/>
            <person name="Kendall Baker"/>
            <person name="Tom Barker"/>
            <person name="Leah Catchpole"/>
            <person name="Alex Durrant"/>
            <person name="Karim Gharbi"/>
            <person name="Naomi Irish"/>
            <person name="Gemy Kaithakottil"/>
            <person name="Debby Ku"/>
            <person name="Aaliyah Providence"/>
            <person name="Felix Shaw"/>
            <person name="David Swarbreck"/>
            <person name="Chris Watkins"/>
            <person name="Ann M. McCartney"/>
            <person name="Giulio Formenti"/>
            <person name="Alice Mouton"/>
            <person name="Noel Vella"/>
            <person name="Bjorn M von Reumont"/>
            <person name="Adriana Vella"/>
            <person name="Wilfried Haerty"/>
        </authorList>
    </citation>
    <scope>NUCLEOTIDE SEQUENCE [LARGE SCALE GENOMIC DNA]</scope>
</reference>
<keyword evidence="3 7" id="KW-0812">Transmembrane</keyword>
<dbReference type="InterPro" id="IPR045242">
    <property type="entry name" value="Syntaxin"/>
</dbReference>